<proteinExistence type="predicted"/>
<name>A0AAV5IIH5_9ROSI</name>
<evidence type="ECO:0000256" key="1">
    <source>
        <dbReference type="SAM" id="MobiDB-lite"/>
    </source>
</evidence>
<feature type="region of interest" description="Disordered" evidence="1">
    <location>
        <begin position="371"/>
        <end position="446"/>
    </location>
</feature>
<feature type="domain" description="Transposase (putative) gypsy type" evidence="2">
    <location>
        <begin position="199"/>
        <end position="269"/>
    </location>
</feature>
<sequence>MGRFDQIAVLQSVLLVTPQGLYKYNELTSLRVYRRADIRNLTIMGSVYQRAGVAHKSICILKNRAPDRKHYSYTSISSKMDFFRELRELRGNQGRKEEEEWVISIEPITMIVPPALQDLPERITLESTTSSSAKDDDLPVVGEWENRVITGRLSNLRKAPKDLPAGFRFRAALHHEVADNSPSISGYKKLKEMTSWIPVYVDHFEAGLRFPLPGLIFDLLADYELADYELALTQLTPNNIRFIIGFMLLCARLEIPAKAIVFRSLFQCRLCPNSRGAKWYYLSGREKSQLFKNLLPWDTNMKNQLLEYARKENLIDLETLLTSEQLAVFGFLDVANQFTEGILSSYTMNSSRAESYVFVCAREISSILERQRQRAQGSRGHASSNASQRQMQFDERPPSAPQSRSSSHRGSSSASRPHAEQKVETVAPSARKRAFQSAAAHSSNAPSAIARAAAEPAPMSTSVSVPNIAYPKGFSYVKMDCQPAMVQGMQSFVPLVDRQRARTFVQQHGGQVAMVKLMDAFSYGIALFESEQGARAQNSKLSTNCKQLAAEKASLVDDVNHLQGSEMGTEATSVESQAEELTSRNNKLREEMERARAEKESAIQAAKVEAARIEEWAKKAEVESDRTLNELSSLRHQVTEADKNLNAAEEALNELKTSHGRFVSIARAQGVEWLVGSAAFQDAVAVASANMTTENYNEIRGKVLQHRPDFPIRELAFFDGENLDEQRKSLSPLVDATVWLRWELNEDGEPLSTPPNSQPVVAPARSPVSAPAPEPIARSPPARSSTPAAANTSMPSI</sequence>
<reference evidence="3 4" key="1">
    <citation type="journal article" date="2021" name="Commun. Biol.">
        <title>The genome of Shorea leprosula (Dipterocarpaceae) highlights the ecological relevance of drought in aseasonal tropical rainforests.</title>
        <authorList>
            <person name="Ng K.K.S."/>
            <person name="Kobayashi M.J."/>
            <person name="Fawcett J.A."/>
            <person name="Hatakeyama M."/>
            <person name="Paape T."/>
            <person name="Ng C.H."/>
            <person name="Ang C.C."/>
            <person name="Tnah L.H."/>
            <person name="Lee C.T."/>
            <person name="Nishiyama T."/>
            <person name="Sese J."/>
            <person name="O'Brien M.J."/>
            <person name="Copetti D."/>
            <person name="Mohd Noor M.I."/>
            <person name="Ong R.C."/>
            <person name="Putra M."/>
            <person name="Sireger I.Z."/>
            <person name="Indrioko S."/>
            <person name="Kosugi Y."/>
            <person name="Izuno A."/>
            <person name="Isagi Y."/>
            <person name="Lee S.L."/>
            <person name="Shimizu K.K."/>
        </authorList>
    </citation>
    <scope>NUCLEOTIDE SEQUENCE [LARGE SCALE GENOMIC DNA]</scope>
    <source>
        <strain evidence="3">214</strain>
    </source>
</reference>
<dbReference type="AlphaFoldDB" id="A0AAV5IIH5"/>
<dbReference type="EMBL" id="BPVZ01000014">
    <property type="protein sequence ID" value="GKU99703.1"/>
    <property type="molecule type" value="Genomic_DNA"/>
</dbReference>
<dbReference type="InterPro" id="IPR007321">
    <property type="entry name" value="Transposase_28"/>
</dbReference>
<feature type="compositionally biased region" description="Polar residues" evidence="1">
    <location>
        <begin position="381"/>
        <end position="391"/>
    </location>
</feature>
<feature type="compositionally biased region" description="Low complexity" evidence="1">
    <location>
        <begin position="401"/>
        <end position="416"/>
    </location>
</feature>
<evidence type="ECO:0000313" key="3">
    <source>
        <dbReference type="EMBL" id="GKU99703.1"/>
    </source>
</evidence>
<feature type="region of interest" description="Disordered" evidence="1">
    <location>
        <begin position="566"/>
        <end position="585"/>
    </location>
</feature>
<evidence type="ECO:0000313" key="4">
    <source>
        <dbReference type="Proteomes" id="UP001054252"/>
    </source>
</evidence>
<protein>
    <recommendedName>
        <fullName evidence="2">Transposase (putative) gypsy type domain-containing protein</fullName>
    </recommendedName>
</protein>
<accession>A0AAV5IIH5</accession>
<feature type="compositionally biased region" description="Polar residues" evidence="1">
    <location>
        <begin position="570"/>
        <end position="585"/>
    </location>
</feature>
<dbReference type="Proteomes" id="UP001054252">
    <property type="component" value="Unassembled WGS sequence"/>
</dbReference>
<feature type="compositionally biased region" description="Low complexity" evidence="1">
    <location>
        <begin position="758"/>
        <end position="790"/>
    </location>
</feature>
<keyword evidence="4" id="KW-1185">Reference proteome</keyword>
<dbReference type="Pfam" id="PF04195">
    <property type="entry name" value="Transposase_28"/>
    <property type="match status" value="1"/>
</dbReference>
<feature type="region of interest" description="Disordered" evidence="1">
    <location>
        <begin position="748"/>
        <end position="797"/>
    </location>
</feature>
<feature type="compositionally biased region" description="Low complexity" evidence="1">
    <location>
        <begin position="437"/>
        <end position="446"/>
    </location>
</feature>
<gene>
    <name evidence="3" type="ORF">SLEP1_g12507</name>
</gene>
<evidence type="ECO:0000259" key="2">
    <source>
        <dbReference type="Pfam" id="PF04195"/>
    </source>
</evidence>
<organism evidence="3 4">
    <name type="scientific">Rubroshorea leprosula</name>
    <dbReference type="NCBI Taxonomy" id="152421"/>
    <lineage>
        <taxon>Eukaryota</taxon>
        <taxon>Viridiplantae</taxon>
        <taxon>Streptophyta</taxon>
        <taxon>Embryophyta</taxon>
        <taxon>Tracheophyta</taxon>
        <taxon>Spermatophyta</taxon>
        <taxon>Magnoliopsida</taxon>
        <taxon>eudicotyledons</taxon>
        <taxon>Gunneridae</taxon>
        <taxon>Pentapetalae</taxon>
        <taxon>rosids</taxon>
        <taxon>malvids</taxon>
        <taxon>Malvales</taxon>
        <taxon>Dipterocarpaceae</taxon>
        <taxon>Rubroshorea</taxon>
    </lineage>
</organism>
<comment type="caution">
    <text evidence="3">The sequence shown here is derived from an EMBL/GenBank/DDBJ whole genome shotgun (WGS) entry which is preliminary data.</text>
</comment>